<dbReference type="Gene3D" id="1.20.141.10">
    <property type="entry name" value="Chitosanase, subunit A, domain 1"/>
    <property type="match status" value="1"/>
</dbReference>
<dbReference type="InterPro" id="IPR023346">
    <property type="entry name" value="Lysozyme-like_dom_sf"/>
</dbReference>
<feature type="domain" description="Peptidoglycan binding" evidence="1">
    <location>
        <begin position="2"/>
        <end position="56"/>
    </location>
</feature>
<evidence type="ECO:0000259" key="1">
    <source>
        <dbReference type="Pfam" id="PF09374"/>
    </source>
</evidence>
<evidence type="ECO:0000313" key="2">
    <source>
        <dbReference type="EMBL" id="MEY6434211.1"/>
    </source>
</evidence>
<sequence>MTADGVIGPKTRAALAAADQGVLYGKVLGQRLRHLGRLITNDPEQSAFAAGWMNRMAEFVEGTV</sequence>
<reference evidence="2 3" key="1">
    <citation type="submission" date="2024-05" db="EMBL/GenBank/DDBJ databases">
        <title>Genome Sequence and Characterization of the New Strain Purple Sulfur Bacterium of Genus Thioalkalicoccus.</title>
        <authorList>
            <person name="Bryantseva I.A."/>
            <person name="Kyndt J.A."/>
            <person name="Imhoff J.F."/>
        </authorList>
    </citation>
    <scope>NUCLEOTIDE SEQUENCE [LARGE SCALE GENOMIC DNA]</scope>
    <source>
        <strain evidence="2 3">Um2</strain>
    </source>
</reference>
<protein>
    <submittedName>
        <fullName evidence="2">Peptidoglycan-binding domain-containing protein</fullName>
    </submittedName>
</protein>
<dbReference type="Proteomes" id="UP001564408">
    <property type="component" value="Unassembled WGS sequence"/>
</dbReference>
<comment type="caution">
    <text evidence="2">The sequence shown here is derived from an EMBL/GenBank/DDBJ whole genome shotgun (WGS) entry which is preliminary data.</text>
</comment>
<dbReference type="InterPro" id="IPR018537">
    <property type="entry name" value="Peptidoglycan-bd_3"/>
</dbReference>
<proteinExistence type="predicted"/>
<dbReference type="RefSeq" id="WP_369668593.1">
    <property type="nucleotide sequence ID" value="NZ_JBDKXB010000050.1"/>
</dbReference>
<dbReference type="SUPFAM" id="SSF53955">
    <property type="entry name" value="Lysozyme-like"/>
    <property type="match status" value="1"/>
</dbReference>
<evidence type="ECO:0000313" key="3">
    <source>
        <dbReference type="Proteomes" id="UP001564408"/>
    </source>
</evidence>
<dbReference type="EMBL" id="JBDKXB010000050">
    <property type="protein sequence ID" value="MEY6434211.1"/>
    <property type="molecule type" value="Genomic_DNA"/>
</dbReference>
<gene>
    <name evidence="2" type="ORF">ABC977_17580</name>
</gene>
<keyword evidence="3" id="KW-1185">Reference proteome</keyword>
<organism evidence="2 3">
    <name type="scientific">Thioalkalicoccus limnaeus</name>
    <dbReference type="NCBI Taxonomy" id="120681"/>
    <lineage>
        <taxon>Bacteria</taxon>
        <taxon>Pseudomonadati</taxon>
        <taxon>Pseudomonadota</taxon>
        <taxon>Gammaproteobacteria</taxon>
        <taxon>Chromatiales</taxon>
        <taxon>Chromatiaceae</taxon>
        <taxon>Thioalkalicoccus</taxon>
    </lineage>
</organism>
<name>A0ABV4BI52_9GAMM</name>
<accession>A0ABV4BI52</accession>
<dbReference type="Pfam" id="PF09374">
    <property type="entry name" value="PG_binding_3"/>
    <property type="match status" value="1"/>
</dbReference>